<organism evidence="1 2">
    <name type="scientific">Parascaris univalens</name>
    <name type="common">Nematode worm</name>
    <dbReference type="NCBI Taxonomy" id="6257"/>
    <lineage>
        <taxon>Eukaryota</taxon>
        <taxon>Metazoa</taxon>
        <taxon>Ecdysozoa</taxon>
        <taxon>Nematoda</taxon>
        <taxon>Chromadorea</taxon>
        <taxon>Rhabditida</taxon>
        <taxon>Spirurina</taxon>
        <taxon>Ascaridomorpha</taxon>
        <taxon>Ascaridoidea</taxon>
        <taxon>Ascarididae</taxon>
        <taxon>Parascaris</taxon>
    </lineage>
</organism>
<evidence type="ECO:0000313" key="3">
    <source>
        <dbReference type="WBParaSite" id="PgR125_g004_t02"/>
    </source>
</evidence>
<evidence type="ECO:0000313" key="1">
    <source>
        <dbReference type="Proteomes" id="UP000887569"/>
    </source>
</evidence>
<dbReference type="AlphaFoldDB" id="A0A915CD50"/>
<dbReference type="WBParaSite" id="PgR125_g004_t02">
    <property type="protein sequence ID" value="PgR125_g004_t02"/>
    <property type="gene ID" value="PgR125_g004"/>
</dbReference>
<accession>A0A915CD50</accession>
<reference evidence="2 3" key="1">
    <citation type="submission" date="2022-11" db="UniProtKB">
        <authorList>
            <consortium name="WormBaseParasite"/>
        </authorList>
    </citation>
    <scope>IDENTIFICATION</scope>
</reference>
<dbReference type="Proteomes" id="UP000887569">
    <property type="component" value="Unplaced"/>
</dbReference>
<proteinExistence type="predicted"/>
<protein>
    <submittedName>
        <fullName evidence="2 3">Uncharacterized protein</fullName>
    </submittedName>
</protein>
<name>A0A915CD50_PARUN</name>
<evidence type="ECO:0000313" key="2">
    <source>
        <dbReference type="WBParaSite" id="PgR125_g004_t01"/>
    </source>
</evidence>
<dbReference type="WBParaSite" id="PgR125_g004_t01">
    <property type="protein sequence ID" value="PgR125_g004_t01"/>
    <property type="gene ID" value="PgR125_g004"/>
</dbReference>
<keyword evidence="1" id="KW-1185">Reference proteome</keyword>
<sequence length="283" mass="33055">RYTTRFEMIHIAESNIRSVDDVYEMFFAQTVLDELLSERDLHSDKRLRKIGSHVSGGKKVTTEELLALFEVNELIFNDKIRRDSCSREFAEICKVDKSRVTWEWLQNLSDKYGCDGGRWILTPIRCNDNETTKQNNDWIGLQLLRSFLNGELSKEKFIKGIIFRSRFLRGMENRRTVFCIVNASTTFSGSQNTKNVCIQDDYEVAWVYEILLRIGVATNRRLLSMKYKPKICSVCDILPGFGFIHPHIYDGDIREGGRRNKCGCRNRHYIVYKISHDRDAKKS</sequence>